<feature type="region of interest" description="Disordered" evidence="1">
    <location>
        <begin position="243"/>
        <end position="267"/>
    </location>
</feature>
<dbReference type="OrthoDB" id="7198805at2"/>
<dbReference type="EMBL" id="NPKJ01000073">
    <property type="protein sequence ID" value="PAQ05229.1"/>
    <property type="molecule type" value="Genomic_DNA"/>
</dbReference>
<evidence type="ECO:0000313" key="3">
    <source>
        <dbReference type="EMBL" id="PAQ05229.1"/>
    </source>
</evidence>
<keyword evidence="2" id="KW-1133">Transmembrane helix</keyword>
<comment type="caution">
    <text evidence="3">The sequence shown here is derived from an EMBL/GenBank/DDBJ whole genome shotgun (WGS) entry which is preliminary data.</text>
</comment>
<sequence>MSATAEPAAQEPFNRRTLFWGIFASLLAAAGFFLLSTYAPDFRQPGNGGATPLSKSGVGYAGLAKWLRLTGETPAMARTEDDLGTDMLLIVTISPESDPAALDHILELRQDLDTLFVLPKWQTLPLEKHEGWKMKFGRLPDAVVNQWLGRIANAKIGVGQSTVQQLDIEGRLVAAPDELQWVADEHPIIAAGNDKAVLTEVDGKPFYILTDPDLINNAALGNPDKAAAALDLISRLQSGISPSRSNFKLPDPDQLGDAASENPDKRGRAQPVMFDLTLHGAGRKYDLAKLLVEPPFLALTLTILAAAALAFLHGLGRFGPPRAELRAIAFGKRALVDTTAMLLRRAGRLEELGGRYAALMRVRAGALLGAPHGLQGEALDHWLDSRDKDEVDGFTARAQAVGEAKNLTQMHEAAEQLHDWTARRLGERR</sequence>
<evidence type="ECO:0000256" key="2">
    <source>
        <dbReference type="SAM" id="Phobius"/>
    </source>
</evidence>
<feature type="transmembrane region" description="Helical" evidence="2">
    <location>
        <begin position="296"/>
        <end position="316"/>
    </location>
</feature>
<evidence type="ECO:0000313" key="4">
    <source>
        <dbReference type="Proteomes" id="UP000216442"/>
    </source>
</evidence>
<protein>
    <recommendedName>
        <fullName evidence="5">DUF4350 domain-containing protein</fullName>
    </recommendedName>
</protein>
<dbReference type="AlphaFoldDB" id="A0A271LAS1"/>
<name>A0A271LAS1_9HYPH</name>
<evidence type="ECO:0008006" key="5">
    <source>
        <dbReference type="Google" id="ProtNLM"/>
    </source>
</evidence>
<feature type="transmembrane region" description="Helical" evidence="2">
    <location>
        <begin position="18"/>
        <end position="39"/>
    </location>
</feature>
<reference evidence="3 4" key="1">
    <citation type="submission" date="2017-08" db="EMBL/GenBank/DDBJ databases">
        <title>Mesorhizobium wenxinae sp. nov., a novel rhizobial species isolated from root nodules of chickpea (Cicer arietinum L.).</title>
        <authorList>
            <person name="Zhang J."/>
        </authorList>
    </citation>
    <scope>NUCLEOTIDE SEQUENCE [LARGE SCALE GENOMIC DNA]</scope>
    <source>
        <strain evidence="3 4">SDW018</strain>
    </source>
</reference>
<gene>
    <name evidence="3" type="ORF">CIT26_31000</name>
</gene>
<keyword evidence="2" id="KW-0472">Membrane</keyword>
<keyword evidence="2" id="KW-0812">Transmembrane</keyword>
<organism evidence="3 4">
    <name type="scientific">Mesorhizobium temperatum</name>
    <dbReference type="NCBI Taxonomy" id="241416"/>
    <lineage>
        <taxon>Bacteria</taxon>
        <taxon>Pseudomonadati</taxon>
        <taxon>Pseudomonadota</taxon>
        <taxon>Alphaproteobacteria</taxon>
        <taxon>Hyphomicrobiales</taxon>
        <taxon>Phyllobacteriaceae</taxon>
        <taxon>Mesorhizobium</taxon>
    </lineage>
</organism>
<dbReference type="RefSeq" id="WP_095496123.1">
    <property type="nucleotide sequence ID" value="NZ_NPKJ01000073.1"/>
</dbReference>
<dbReference type="Proteomes" id="UP000216442">
    <property type="component" value="Unassembled WGS sequence"/>
</dbReference>
<keyword evidence="4" id="KW-1185">Reference proteome</keyword>
<proteinExistence type="predicted"/>
<accession>A0A271LAS1</accession>
<evidence type="ECO:0000256" key="1">
    <source>
        <dbReference type="SAM" id="MobiDB-lite"/>
    </source>
</evidence>